<comment type="caution">
    <text evidence="2">The sequence shown here is derived from an EMBL/GenBank/DDBJ whole genome shotgun (WGS) entry which is preliminary data.</text>
</comment>
<protein>
    <submittedName>
        <fullName evidence="2">Uncharacterized protein</fullName>
    </submittedName>
</protein>
<feature type="region of interest" description="Disordered" evidence="1">
    <location>
        <begin position="96"/>
        <end position="151"/>
    </location>
</feature>
<dbReference type="EMBL" id="LGRN01000399">
    <property type="protein sequence ID" value="OJD12479.1"/>
    <property type="molecule type" value="Genomic_DNA"/>
</dbReference>
<evidence type="ECO:0000313" key="3">
    <source>
        <dbReference type="Proteomes" id="UP000182235"/>
    </source>
</evidence>
<evidence type="ECO:0000256" key="1">
    <source>
        <dbReference type="SAM" id="MobiDB-lite"/>
    </source>
</evidence>
<gene>
    <name evidence="2" type="ORF">AJ78_06933</name>
</gene>
<dbReference type="OrthoDB" id="4190050at2759"/>
<dbReference type="VEuPathDB" id="FungiDB:AJ78_06933"/>
<evidence type="ECO:0000313" key="2">
    <source>
        <dbReference type="EMBL" id="OJD12479.1"/>
    </source>
</evidence>
<sequence length="151" mass="16983">MFLALLKDVVTARKIGFATLTDLDDIDDDFGHAIRSRNSRLQEQSDNAVGKTALNTVRALPDNIRHDFLNFLKSDTINARHLFLAKVLPWMSQNLKRKRSDEPLEPKSQASQTKGPMESGSNQNARGSVPIATYETPEEVHALQRKRSANR</sequence>
<proteinExistence type="predicted"/>
<dbReference type="AlphaFoldDB" id="A0A1J9Q8J2"/>
<reference evidence="2 3" key="1">
    <citation type="submission" date="2015-07" db="EMBL/GenBank/DDBJ databases">
        <title>Emmonsia species relationships and genome sequence.</title>
        <authorList>
            <consortium name="The Broad Institute Genomics Platform"/>
            <person name="Cuomo C.A."/>
            <person name="Munoz J.F."/>
            <person name="Imamovic A."/>
            <person name="Priest M.E."/>
            <person name="Young S."/>
            <person name="Clay O.K."/>
            <person name="McEwen J.G."/>
        </authorList>
    </citation>
    <scope>NUCLEOTIDE SEQUENCE [LARGE SCALE GENOMIC DNA]</scope>
    <source>
        <strain evidence="2 3">UAMH 9510</strain>
    </source>
</reference>
<name>A0A1J9Q8J2_9EURO</name>
<feature type="compositionally biased region" description="Polar residues" evidence="1">
    <location>
        <begin position="108"/>
        <end position="126"/>
    </location>
</feature>
<accession>A0A1J9Q8J2</accession>
<organism evidence="2 3">
    <name type="scientific">Emergomyces pasteurianus Ep9510</name>
    <dbReference type="NCBI Taxonomy" id="1447872"/>
    <lineage>
        <taxon>Eukaryota</taxon>
        <taxon>Fungi</taxon>
        <taxon>Dikarya</taxon>
        <taxon>Ascomycota</taxon>
        <taxon>Pezizomycotina</taxon>
        <taxon>Eurotiomycetes</taxon>
        <taxon>Eurotiomycetidae</taxon>
        <taxon>Onygenales</taxon>
        <taxon>Ajellomycetaceae</taxon>
        <taxon>Emergomyces</taxon>
    </lineage>
</organism>
<keyword evidence="3" id="KW-1185">Reference proteome</keyword>
<dbReference type="Proteomes" id="UP000182235">
    <property type="component" value="Unassembled WGS sequence"/>
</dbReference>